<protein>
    <recommendedName>
        <fullName evidence="4">Ornithine decarboxylase antizyme</fullName>
    </recommendedName>
</protein>
<name>A0A1R1X7C7_9FUNG</name>
<dbReference type="GO" id="GO:0008073">
    <property type="term" value="F:ornithine decarboxylase inhibitor activity"/>
    <property type="evidence" value="ECO:0007669"/>
    <property type="project" value="InterPro"/>
</dbReference>
<dbReference type="GO" id="GO:0005737">
    <property type="term" value="C:cytoplasm"/>
    <property type="evidence" value="ECO:0007669"/>
    <property type="project" value="TreeGrafter"/>
</dbReference>
<dbReference type="Pfam" id="PF02100">
    <property type="entry name" value="ODC_AZ"/>
    <property type="match status" value="1"/>
</dbReference>
<evidence type="ECO:0000256" key="4">
    <source>
        <dbReference type="ARBA" id="ARBA00017712"/>
    </source>
</evidence>
<keyword evidence="5" id="KW-0688">Ribosomal frameshifting</keyword>
<dbReference type="GO" id="GO:0005634">
    <property type="term" value="C:nucleus"/>
    <property type="evidence" value="ECO:0007669"/>
    <property type="project" value="TreeGrafter"/>
</dbReference>
<evidence type="ECO:0000256" key="6">
    <source>
        <dbReference type="SAM" id="MobiDB-lite"/>
    </source>
</evidence>
<dbReference type="AlphaFoldDB" id="A0A1R1X7C7"/>
<dbReference type="GO" id="GO:0045732">
    <property type="term" value="P:positive regulation of protein catabolic process"/>
    <property type="evidence" value="ECO:0007669"/>
    <property type="project" value="TreeGrafter"/>
</dbReference>
<dbReference type="Proteomes" id="UP000187283">
    <property type="component" value="Unassembled WGS sequence"/>
</dbReference>
<proteinExistence type="inferred from homology"/>
<dbReference type="InterPro" id="IPR002993">
    <property type="entry name" value="ODC_AZ"/>
</dbReference>
<feature type="compositionally biased region" description="Acidic residues" evidence="6">
    <location>
        <begin position="43"/>
        <end position="62"/>
    </location>
</feature>
<evidence type="ECO:0000313" key="8">
    <source>
        <dbReference type="Proteomes" id="UP000187283"/>
    </source>
</evidence>
<dbReference type="SUPFAM" id="SSF55729">
    <property type="entry name" value="Acyl-CoA N-acyltransferases (Nat)"/>
    <property type="match status" value="1"/>
</dbReference>
<gene>
    <name evidence="7" type="ORF">AYI70_g10266</name>
</gene>
<keyword evidence="8" id="KW-1185">Reference proteome</keyword>
<dbReference type="PANTHER" id="PTHR10279:SF10">
    <property type="entry name" value="ORNITHINE DECARBOXYLASE ANTIZYME"/>
    <property type="match status" value="1"/>
</dbReference>
<sequence>MSILTTFDSIDSISPTDDEGSSISCDFDMFQLKNMSTVTNFNSEDEYYQQDPYSDSDMDSESSSDTLDGSIFISRLEKSTGGVPDVDIPHSSPHFGSRSNSLHCPLKNPSLRPFTRLDNLPQNNLHDFRRSSLKDSPSFSISDANSLCRSIFPNGMFGRSLDSNDESSALQIDSSLRFIFPSFSAPAFVVGSSLFANFSPVSPNYSDFNEYILSLIEFAENTMNCENLIVSLKKSELDGLPQLVRAFMYAGFEIVSPKAFNYSMDYFLLGYDLK</sequence>
<comment type="similarity">
    <text evidence="2">Belongs to the ODC antizyme family.</text>
</comment>
<evidence type="ECO:0000313" key="7">
    <source>
        <dbReference type="EMBL" id="OMJ10536.1"/>
    </source>
</evidence>
<dbReference type="InterPro" id="IPR038581">
    <property type="entry name" value="ODC_AZ_sf"/>
</dbReference>
<comment type="caution">
    <text evidence="7">The sequence shown here is derived from an EMBL/GenBank/DDBJ whole genome shotgun (WGS) entry which is preliminary data.</text>
</comment>
<comment type="function">
    <text evidence="1">Ornithine decarboxylase (ODC) antizyme protein that negatively regulates ODC activity and intracellular polyamine biosynthesis in response to increased intracellular polyamine levels. Binds to ODC monomers, inhibiting the assembly of the functional ODC homodimer, and targets the monomers for ubiquitin-independent proteolytic destruction by the 26S proteasome.</text>
</comment>
<feature type="region of interest" description="Disordered" evidence="6">
    <location>
        <begin position="43"/>
        <end position="66"/>
    </location>
</feature>
<evidence type="ECO:0000256" key="1">
    <source>
        <dbReference type="ARBA" id="ARBA00002307"/>
    </source>
</evidence>
<organism evidence="7 8">
    <name type="scientific">Smittium culicis</name>
    <dbReference type="NCBI Taxonomy" id="133412"/>
    <lineage>
        <taxon>Eukaryota</taxon>
        <taxon>Fungi</taxon>
        <taxon>Fungi incertae sedis</taxon>
        <taxon>Zoopagomycota</taxon>
        <taxon>Kickxellomycotina</taxon>
        <taxon>Harpellomycetes</taxon>
        <taxon>Harpellales</taxon>
        <taxon>Legeriomycetaceae</taxon>
        <taxon>Smittium</taxon>
    </lineage>
</organism>
<evidence type="ECO:0000256" key="2">
    <source>
        <dbReference type="ARBA" id="ARBA00008796"/>
    </source>
</evidence>
<dbReference type="Gene3D" id="3.40.630.60">
    <property type="match status" value="1"/>
</dbReference>
<dbReference type="EMBL" id="LSSN01004954">
    <property type="protein sequence ID" value="OMJ10536.1"/>
    <property type="molecule type" value="Genomic_DNA"/>
</dbReference>
<evidence type="ECO:0000256" key="3">
    <source>
        <dbReference type="ARBA" id="ARBA00011486"/>
    </source>
</evidence>
<reference evidence="7 8" key="1">
    <citation type="submission" date="2017-01" db="EMBL/GenBank/DDBJ databases">
        <authorList>
            <person name="Mah S.A."/>
            <person name="Swanson W.J."/>
            <person name="Moy G.W."/>
            <person name="Vacquier V.D."/>
        </authorList>
    </citation>
    <scope>NUCLEOTIDE SEQUENCE [LARGE SCALE GENOMIC DNA]</scope>
    <source>
        <strain evidence="7 8">GSMNP</strain>
    </source>
</reference>
<dbReference type="GO" id="GO:0075523">
    <property type="term" value="P:viral translational frameshifting"/>
    <property type="evidence" value="ECO:0007669"/>
    <property type="project" value="UniProtKB-KW"/>
</dbReference>
<accession>A0A1R1X7C7</accession>
<dbReference type="STRING" id="133412.A0A1R1X7C7"/>
<dbReference type="OrthoDB" id="5959761at2759"/>
<evidence type="ECO:0000256" key="5">
    <source>
        <dbReference type="ARBA" id="ARBA00022758"/>
    </source>
</evidence>
<dbReference type="InterPro" id="IPR016181">
    <property type="entry name" value="Acyl_CoA_acyltransferase"/>
</dbReference>
<comment type="subunit">
    <text evidence="3">Interacts with ODC and thereby sterically blocks ODC homodimerization.</text>
</comment>
<dbReference type="PANTHER" id="PTHR10279">
    <property type="entry name" value="ORNITHINE DECARBOXYLASE ANTIZYME"/>
    <property type="match status" value="1"/>
</dbReference>